<evidence type="ECO:0000256" key="3">
    <source>
        <dbReference type="ARBA" id="ARBA00022741"/>
    </source>
</evidence>
<dbReference type="PROSITE" id="PS00583">
    <property type="entry name" value="PFKB_KINASES_1"/>
    <property type="match status" value="1"/>
</dbReference>
<dbReference type="InterPro" id="IPR011611">
    <property type="entry name" value="PfkB_dom"/>
</dbReference>
<dbReference type="GO" id="GO:0005829">
    <property type="term" value="C:cytosol"/>
    <property type="evidence" value="ECO:0007669"/>
    <property type="project" value="TreeGrafter"/>
</dbReference>
<keyword evidence="5" id="KW-0067">ATP-binding</keyword>
<comment type="caution">
    <text evidence="8">The sequence shown here is derived from an EMBL/GenBank/DDBJ whole genome shotgun (WGS) entry which is preliminary data.</text>
</comment>
<dbReference type="InterPro" id="IPR002173">
    <property type="entry name" value="Carboh/pur_kinase_PfkB_CS"/>
</dbReference>
<organism evidence="8 9">
    <name type="scientific">Rhizomicrobium palustre</name>
    <dbReference type="NCBI Taxonomy" id="189966"/>
    <lineage>
        <taxon>Bacteria</taxon>
        <taxon>Pseudomonadati</taxon>
        <taxon>Pseudomonadota</taxon>
        <taxon>Alphaproteobacteria</taxon>
        <taxon>Micropepsales</taxon>
        <taxon>Micropepsaceae</taxon>
        <taxon>Rhizomicrobium</taxon>
    </lineage>
</organism>
<dbReference type="PANTHER" id="PTHR46566:SF2">
    <property type="entry name" value="ATP-DEPENDENT 6-PHOSPHOFRUCTOKINASE ISOZYME 2"/>
    <property type="match status" value="1"/>
</dbReference>
<keyword evidence="4 8" id="KW-0418">Kinase</keyword>
<accession>A0A846MY81</accession>
<evidence type="ECO:0000256" key="1">
    <source>
        <dbReference type="ARBA" id="ARBA00010688"/>
    </source>
</evidence>
<evidence type="ECO:0000259" key="7">
    <source>
        <dbReference type="Pfam" id="PF00294"/>
    </source>
</evidence>
<reference evidence="8 9" key="1">
    <citation type="submission" date="2020-03" db="EMBL/GenBank/DDBJ databases">
        <title>Genomic Encyclopedia of Type Strains, Phase IV (KMG-IV): sequencing the most valuable type-strain genomes for metagenomic binning, comparative biology and taxonomic classification.</title>
        <authorList>
            <person name="Goeker M."/>
        </authorList>
    </citation>
    <scope>NUCLEOTIDE SEQUENCE [LARGE SCALE GENOMIC DNA]</scope>
    <source>
        <strain evidence="8 9">DSM 19867</strain>
    </source>
</reference>
<dbReference type="RefSeq" id="WP_167082748.1">
    <property type="nucleotide sequence ID" value="NZ_BAAADC010000001.1"/>
</dbReference>
<evidence type="ECO:0000256" key="6">
    <source>
        <dbReference type="PIRNR" id="PIRNR000535"/>
    </source>
</evidence>
<name>A0A846MY81_9PROT</name>
<dbReference type="CDD" id="cd01164">
    <property type="entry name" value="FruK_PfkB_like"/>
    <property type="match status" value="1"/>
</dbReference>
<keyword evidence="2 6" id="KW-0808">Transferase</keyword>
<evidence type="ECO:0000256" key="5">
    <source>
        <dbReference type="ARBA" id="ARBA00022840"/>
    </source>
</evidence>
<proteinExistence type="inferred from homology"/>
<dbReference type="InterPro" id="IPR017583">
    <property type="entry name" value="Tagatose/fructose_Pkinase"/>
</dbReference>
<evidence type="ECO:0000256" key="4">
    <source>
        <dbReference type="ARBA" id="ARBA00022777"/>
    </source>
</evidence>
<dbReference type="Pfam" id="PF00294">
    <property type="entry name" value="PfkB"/>
    <property type="match status" value="1"/>
</dbReference>
<dbReference type="GO" id="GO:0003872">
    <property type="term" value="F:6-phosphofructokinase activity"/>
    <property type="evidence" value="ECO:0007669"/>
    <property type="project" value="TreeGrafter"/>
</dbReference>
<dbReference type="Proteomes" id="UP000570514">
    <property type="component" value="Unassembled WGS sequence"/>
</dbReference>
<evidence type="ECO:0000256" key="2">
    <source>
        <dbReference type="ARBA" id="ARBA00022679"/>
    </source>
</evidence>
<dbReference type="SUPFAM" id="SSF53613">
    <property type="entry name" value="Ribokinase-like"/>
    <property type="match status" value="1"/>
</dbReference>
<feature type="domain" description="Carbohydrate kinase PfkB" evidence="7">
    <location>
        <begin position="15"/>
        <end position="298"/>
    </location>
</feature>
<dbReference type="Gene3D" id="3.40.1190.20">
    <property type="match status" value="1"/>
</dbReference>
<dbReference type="AlphaFoldDB" id="A0A846MY81"/>
<dbReference type="PIRSF" id="PIRSF000535">
    <property type="entry name" value="1PFK/6PFK/LacC"/>
    <property type="match status" value="1"/>
</dbReference>
<evidence type="ECO:0000313" key="9">
    <source>
        <dbReference type="Proteomes" id="UP000570514"/>
    </source>
</evidence>
<dbReference type="NCBIfam" id="TIGR03168">
    <property type="entry name" value="1-PFK"/>
    <property type="match status" value="1"/>
</dbReference>
<protein>
    <recommendedName>
        <fullName evidence="6">Phosphofructokinase</fullName>
    </recommendedName>
</protein>
<gene>
    <name evidence="8" type="ORF">FHS83_001902</name>
</gene>
<dbReference type="PANTHER" id="PTHR46566">
    <property type="entry name" value="1-PHOSPHOFRUCTOKINASE-RELATED"/>
    <property type="match status" value="1"/>
</dbReference>
<keyword evidence="9" id="KW-1185">Reference proteome</keyword>
<dbReference type="GO" id="GO:0005524">
    <property type="term" value="F:ATP binding"/>
    <property type="evidence" value="ECO:0007669"/>
    <property type="project" value="UniProtKB-KW"/>
</dbReference>
<sequence>MKTENIVTLTMNPAIDLGVSVKQMMTEHKMRCLKTRRDPGGGGINVARVLKRFGAEPLAIFPMGGPSGLMLERLVAAEEVRHQSFMIARDCRANFTANELSTGQQFRFVLPGPTLGEEEWTAGLGLTTAASSSGFSVASGSLPRGVPHDFYARLARNLRVSGGARLVLDTSGPPLKHALDVGCYLVKPSLSEFTEFLGEEPSLEDSHAAAKQLVVNGKAEIVALTMGPDGALLVSRDISIYAKPPPVTVRGTVGAGDSFVAMLILSLAQRKSLTEAFRFAIAGGCAALLSPGTGLASPDVVEQLAPQVEIKSLATA</sequence>
<evidence type="ECO:0000313" key="8">
    <source>
        <dbReference type="EMBL" id="NIK88584.1"/>
    </source>
</evidence>
<comment type="similarity">
    <text evidence="1 6">Belongs to the carbohydrate kinase PfkB family.</text>
</comment>
<keyword evidence="3" id="KW-0547">Nucleotide-binding</keyword>
<dbReference type="EMBL" id="JAASRM010000001">
    <property type="protein sequence ID" value="NIK88584.1"/>
    <property type="molecule type" value="Genomic_DNA"/>
</dbReference>
<dbReference type="InterPro" id="IPR029056">
    <property type="entry name" value="Ribokinase-like"/>
</dbReference>